<name>A0A0X8X4J5_9SPHI</name>
<dbReference type="OrthoDB" id="958110at2"/>
<keyword evidence="2" id="KW-1185">Reference proteome</keyword>
<dbReference type="Proteomes" id="UP000218263">
    <property type="component" value="Chromosome"/>
</dbReference>
<evidence type="ECO:0000313" key="1">
    <source>
        <dbReference type="EMBL" id="BAU55575.1"/>
    </source>
</evidence>
<accession>A0A0X8X4J5</accession>
<sequence>MKTIALILSLLLAGATGSFAQCGKKFTITTSKTEHMDSSGNITRTDDEKAVVVIGKTDINISVNDDHKMSGTIKADTCNWPVAYKEGKTVVKAVITTQNGEDKNVTITITGKDGKVSLLFEVEGEPDDRIRVAADKFEETL</sequence>
<protein>
    <submittedName>
        <fullName evidence="1">Uncharacterized protein</fullName>
    </submittedName>
</protein>
<dbReference type="EMBL" id="AP017313">
    <property type="protein sequence ID" value="BAU55575.1"/>
    <property type="molecule type" value="Genomic_DNA"/>
</dbReference>
<dbReference type="RefSeq" id="WP_096353954.1">
    <property type="nucleotide sequence ID" value="NZ_AP017313.1"/>
</dbReference>
<reference evidence="1 2" key="1">
    <citation type="submission" date="2015-12" db="EMBL/GenBank/DDBJ databases">
        <title>Genome sequence of Mucilaginibacter gotjawali.</title>
        <authorList>
            <person name="Lee J.S."/>
            <person name="Lee K.C."/>
            <person name="Kim K.K."/>
            <person name="Lee B.W."/>
        </authorList>
    </citation>
    <scope>NUCLEOTIDE SEQUENCE [LARGE SCALE GENOMIC DNA]</scope>
    <source>
        <strain evidence="1 2">SA3-7</strain>
    </source>
</reference>
<dbReference type="AlphaFoldDB" id="A0A0X8X4J5"/>
<organism evidence="1 2">
    <name type="scientific">Mucilaginibacter gotjawali</name>
    <dbReference type="NCBI Taxonomy" id="1550579"/>
    <lineage>
        <taxon>Bacteria</taxon>
        <taxon>Pseudomonadati</taxon>
        <taxon>Bacteroidota</taxon>
        <taxon>Sphingobacteriia</taxon>
        <taxon>Sphingobacteriales</taxon>
        <taxon>Sphingobacteriaceae</taxon>
        <taxon>Mucilaginibacter</taxon>
    </lineage>
</organism>
<gene>
    <name evidence="1" type="ORF">MgSA37_03765</name>
</gene>
<evidence type="ECO:0000313" key="2">
    <source>
        <dbReference type="Proteomes" id="UP000218263"/>
    </source>
</evidence>
<proteinExistence type="predicted"/>
<dbReference type="KEGG" id="mgot:MgSA37_03765"/>